<dbReference type="EMBL" id="UINC01006344">
    <property type="protein sequence ID" value="SVA26970.1"/>
    <property type="molecule type" value="Genomic_DNA"/>
</dbReference>
<dbReference type="AlphaFoldDB" id="A0A381UFQ1"/>
<evidence type="ECO:0000259" key="1">
    <source>
        <dbReference type="PROSITE" id="PS51819"/>
    </source>
</evidence>
<reference evidence="2" key="1">
    <citation type="submission" date="2018-05" db="EMBL/GenBank/DDBJ databases">
        <authorList>
            <person name="Lanie J.A."/>
            <person name="Ng W.-L."/>
            <person name="Kazmierczak K.M."/>
            <person name="Andrzejewski T.M."/>
            <person name="Davidsen T.M."/>
            <person name="Wayne K.J."/>
            <person name="Tettelin H."/>
            <person name="Glass J.I."/>
            <person name="Rusch D."/>
            <person name="Podicherti R."/>
            <person name="Tsui H.-C.T."/>
            <person name="Winkler M.E."/>
        </authorList>
    </citation>
    <scope>NUCLEOTIDE SEQUENCE</scope>
</reference>
<gene>
    <name evidence="2" type="ORF">METZ01_LOCUS79824</name>
</gene>
<dbReference type="InterPro" id="IPR029068">
    <property type="entry name" value="Glyas_Bleomycin-R_OHBP_Dase"/>
</dbReference>
<evidence type="ECO:0000313" key="2">
    <source>
        <dbReference type="EMBL" id="SVA26970.1"/>
    </source>
</evidence>
<dbReference type="Gene3D" id="3.10.180.10">
    <property type="entry name" value="2,3-Dihydroxybiphenyl 1,2-Dioxygenase, domain 1"/>
    <property type="match status" value="1"/>
</dbReference>
<name>A0A381UFQ1_9ZZZZ</name>
<dbReference type="SUPFAM" id="SSF54593">
    <property type="entry name" value="Glyoxalase/Bleomycin resistance protein/Dihydroxybiphenyl dioxygenase"/>
    <property type="match status" value="1"/>
</dbReference>
<protein>
    <recommendedName>
        <fullName evidence="1">VOC domain-containing protein</fullName>
    </recommendedName>
</protein>
<organism evidence="2">
    <name type="scientific">marine metagenome</name>
    <dbReference type="NCBI Taxonomy" id="408172"/>
    <lineage>
        <taxon>unclassified sequences</taxon>
        <taxon>metagenomes</taxon>
        <taxon>ecological metagenomes</taxon>
    </lineage>
</organism>
<feature type="non-terminal residue" evidence="2">
    <location>
        <position position="127"/>
    </location>
</feature>
<sequence length="127" mass="13734">MVAGRSRLSSQVGGPIRSFDHVAVPMRNTDAMVQFYRDLGFTVMEGPSICSVHFGDNKINLHRPERWQNESFTLRAPAAEPPCGDFCFVWDGPVDALRSVLDRAGAEVIEGPVARTGGRDGGTADGT</sequence>
<dbReference type="InterPro" id="IPR037523">
    <property type="entry name" value="VOC_core"/>
</dbReference>
<dbReference type="PROSITE" id="PS51819">
    <property type="entry name" value="VOC"/>
    <property type="match status" value="1"/>
</dbReference>
<feature type="domain" description="VOC" evidence="1">
    <location>
        <begin position="18"/>
        <end position="127"/>
    </location>
</feature>
<proteinExistence type="predicted"/>
<accession>A0A381UFQ1</accession>